<dbReference type="InterPro" id="IPR018060">
    <property type="entry name" value="HTH_AraC"/>
</dbReference>
<dbReference type="SMART" id="SM00342">
    <property type="entry name" value="HTH_ARAC"/>
    <property type="match status" value="1"/>
</dbReference>
<dbReference type="PROSITE" id="PS01124">
    <property type="entry name" value="HTH_ARAC_FAMILY_2"/>
    <property type="match status" value="1"/>
</dbReference>
<keyword evidence="3" id="KW-0804">Transcription</keyword>
<evidence type="ECO:0000256" key="3">
    <source>
        <dbReference type="ARBA" id="ARBA00023163"/>
    </source>
</evidence>
<keyword evidence="2" id="KW-0238">DNA-binding</keyword>
<dbReference type="Proteomes" id="UP000741013">
    <property type="component" value="Unassembled WGS sequence"/>
</dbReference>
<dbReference type="InterPro" id="IPR009057">
    <property type="entry name" value="Homeodomain-like_sf"/>
</dbReference>
<dbReference type="InterPro" id="IPR050204">
    <property type="entry name" value="AraC_XylS_family_regulators"/>
</dbReference>
<dbReference type="SUPFAM" id="SSF46689">
    <property type="entry name" value="Homeodomain-like"/>
    <property type="match status" value="1"/>
</dbReference>
<protein>
    <submittedName>
        <fullName evidence="5">AraC-like DNA-binding protein</fullName>
    </submittedName>
</protein>
<dbReference type="PRINTS" id="PR00032">
    <property type="entry name" value="HTHARAC"/>
</dbReference>
<evidence type="ECO:0000313" key="6">
    <source>
        <dbReference type="Proteomes" id="UP000741013"/>
    </source>
</evidence>
<reference evidence="5 6" key="1">
    <citation type="submission" date="2021-03" db="EMBL/GenBank/DDBJ databases">
        <title>Sequencing the genomes of 1000 actinobacteria strains.</title>
        <authorList>
            <person name="Klenk H.-P."/>
        </authorList>
    </citation>
    <scope>NUCLEOTIDE SEQUENCE [LARGE SCALE GENOMIC DNA]</scope>
    <source>
        <strain evidence="5 6">DSM 45510</strain>
    </source>
</reference>
<evidence type="ECO:0000313" key="5">
    <source>
        <dbReference type="EMBL" id="MBP2179178.1"/>
    </source>
</evidence>
<evidence type="ECO:0000256" key="1">
    <source>
        <dbReference type="ARBA" id="ARBA00023015"/>
    </source>
</evidence>
<keyword evidence="1" id="KW-0805">Transcription regulation</keyword>
<organism evidence="5 6">
    <name type="scientific">Amycolatopsis magusensis</name>
    <dbReference type="NCBI Taxonomy" id="882444"/>
    <lineage>
        <taxon>Bacteria</taxon>
        <taxon>Bacillati</taxon>
        <taxon>Actinomycetota</taxon>
        <taxon>Actinomycetes</taxon>
        <taxon>Pseudonocardiales</taxon>
        <taxon>Pseudonocardiaceae</taxon>
        <taxon>Amycolatopsis</taxon>
    </lineage>
</organism>
<comment type="caution">
    <text evidence="5">The sequence shown here is derived from an EMBL/GenBank/DDBJ whole genome shotgun (WGS) entry which is preliminary data.</text>
</comment>
<feature type="domain" description="HTH araC/xylS-type" evidence="4">
    <location>
        <begin position="223"/>
        <end position="326"/>
    </location>
</feature>
<dbReference type="InterPro" id="IPR018062">
    <property type="entry name" value="HTH_AraC-typ_CS"/>
</dbReference>
<dbReference type="RefSeq" id="WP_209662933.1">
    <property type="nucleotide sequence ID" value="NZ_JAGGMS010000001.1"/>
</dbReference>
<keyword evidence="6" id="KW-1185">Reference proteome</keyword>
<gene>
    <name evidence="5" type="ORF">JOM49_000704</name>
</gene>
<dbReference type="PROSITE" id="PS00041">
    <property type="entry name" value="HTH_ARAC_FAMILY_1"/>
    <property type="match status" value="1"/>
</dbReference>
<evidence type="ECO:0000256" key="2">
    <source>
        <dbReference type="ARBA" id="ARBA00023125"/>
    </source>
</evidence>
<dbReference type="EMBL" id="JAGGMS010000001">
    <property type="protein sequence ID" value="MBP2179178.1"/>
    <property type="molecule type" value="Genomic_DNA"/>
</dbReference>
<evidence type="ECO:0000259" key="4">
    <source>
        <dbReference type="PROSITE" id="PS01124"/>
    </source>
</evidence>
<sequence length="330" mass="35926">MTHPSSGQGAPLSAVYALEFNSAKGPVDGDVEQVAALLIGRARVEGVLWGLKPSSARMRVRAGLSAAIGSGAYDLDRCIWHVNPDDEDGEWLLFTLCATAERTVLVNRRRLIVPAGQLMVSTSSVPHSIVHNGPNEWWAVRVDAAAVHLPHRAVEELLFRPLPVGELLTRLVVNTLPGKPADEPSGEIDAAGFDHYLAGLAELLLRSVGPRGGSARTGSTRRQEVERFIRQHLADPGLSVTSVASAHAVSRRRLYQLFEDTGEGGGIAEFIRHSRMERARELLDDPAHRGESIAQIAARCGFVNAAHFTRLFRDATGLPPGEYRRRRTPQ</sequence>
<dbReference type="Gene3D" id="1.10.10.60">
    <property type="entry name" value="Homeodomain-like"/>
    <property type="match status" value="1"/>
</dbReference>
<proteinExistence type="predicted"/>
<name>A0ABS4PID1_9PSEU</name>
<dbReference type="PANTHER" id="PTHR46796:SF6">
    <property type="entry name" value="ARAC SUBFAMILY"/>
    <property type="match status" value="1"/>
</dbReference>
<dbReference type="PANTHER" id="PTHR46796">
    <property type="entry name" value="HTH-TYPE TRANSCRIPTIONAL ACTIVATOR RHAS-RELATED"/>
    <property type="match status" value="1"/>
</dbReference>
<accession>A0ABS4PID1</accession>
<dbReference type="InterPro" id="IPR020449">
    <property type="entry name" value="Tscrpt_reg_AraC-type_HTH"/>
</dbReference>
<dbReference type="Pfam" id="PF12833">
    <property type="entry name" value="HTH_18"/>
    <property type="match status" value="1"/>
</dbReference>